<proteinExistence type="inferred from homology"/>
<dbReference type="InterPro" id="IPR003593">
    <property type="entry name" value="AAA+_ATPase"/>
</dbReference>
<evidence type="ECO:0000313" key="14">
    <source>
        <dbReference type="Proteomes" id="UP000321717"/>
    </source>
</evidence>
<feature type="region of interest" description="Disordered" evidence="11">
    <location>
        <begin position="268"/>
        <end position="364"/>
    </location>
</feature>
<dbReference type="GO" id="GO:0010043">
    <property type="term" value="P:response to zinc ion"/>
    <property type="evidence" value="ECO:0007669"/>
    <property type="project" value="TreeGrafter"/>
</dbReference>
<keyword evidence="5" id="KW-0862">Zinc</keyword>
<dbReference type="SUPFAM" id="SSF52540">
    <property type="entry name" value="P-loop containing nucleoside triphosphate hydrolases"/>
    <property type="match status" value="1"/>
</dbReference>
<protein>
    <submittedName>
        <fullName evidence="13">Zinc import ATP-binding protein ZnuC</fullName>
    </submittedName>
</protein>
<feature type="compositionally biased region" description="Basic and acidic residues" evidence="11">
    <location>
        <begin position="268"/>
        <end position="298"/>
    </location>
</feature>
<dbReference type="PANTHER" id="PTHR42734">
    <property type="entry name" value="METAL TRANSPORT SYSTEM ATP-BINDING PROTEIN TM_0124-RELATED"/>
    <property type="match status" value="1"/>
</dbReference>
<feature type="compositionally biased region" description="Basic and acidic residues" evidence="11">
    <location>
        <begin position="306"/>
        <end position="338"/>
    </location>
</feature>
<evidence type="ECO:0000256" key="6">
    <source>
        <dbReference type="ARBA" id="ARBA00022840"/>
    </source>
</evidence>
<dbReference type="GO" id="GO:0006829">
    <property type="term" value="P:zinc ion transport"/>
    <property type="evidence" value="ECO:0007669"/>
    <property type="project" value="UniProtKB-KW"/>
</dbReference>
<dbReference type="PROSITE" id="PS50893">
    <property type="entry name" value="ABC_TRANSPORTER_2"/>
    <property type="match status" value="1"/>
</dbReference>
<keyword evidence="10" id="KW-0472">Membrane</keyword>
<evidence type="ECO:0000256" key="3">
    <source>
        <dbReference type="ARBA" id="ARBA00022475"/>
    </source>
</evidence>
<reference evidence="13 14" key="1">
    <citation type="submission" date="2019-07" db="EMBL/GenBank/DDBJ databases">
        <title>Whole genome shotgun sequence of Rhizobium naphthalenivorans NBRC 107585.</title>
        <authorList>
            <person name="Hosoyama A."/>
            <person name="Uohara A."/>
            <person name="Ohji S."/>
            <person name="Ichikawa N."/>
        </authorList>
    </citation>
    <scope>NUCLEOTIDE SEQUENCE [LARGE SCALE GENOMIC DNA]</scope>
    <source>
        <strain evidence="13 14">NBRC 107585</strain>
    </source>
</reference>
<dbReference type="Proteomes" id="UP000321717">
    <property type="component" value="Unassembled WGS sequence"/>
</dbReference>
<evidence type="ECO:0000256" key="9">
    <source>
        <dbReference type="ARBA" id="ARBA00023065"/>
    </source>
</evidence>
<evidence type="ECO:0000256" key="5">
    <source>
        <dbReference type="ARBA" id="ARBA00022833"/>
    </source>
</evidence>
<keyword evidence="14" id="KW-1185">Reference proteome</keyword>
<dbReference type="InterPro" id="IPR050153">
    <property type="entry name" value="Metal_Ion_Import_ABC"/>
</dbReference>
<dbReference type="GO" id="GO:0016887">
    <property type="term" value="F:ATP hydrolysis activity"/>
    <property type="evidence" value="ECO:0007669"/>
    <property type="project" value="InterPro"/>
</dbReference>
<keyword evidence="9" id="KW-0406">Ion transport</keyword>
<keyword evidence="4" id="KW-0547">Nucleotide-binding</keyword>
<dbReference type="EMBL" id="BJZP01000007">
    <property type="protein sequence ID" value="GEO84959.1"/>
    <property type="molecule type" value="Genomic_DNA"/>
</dbReference>
<evidence type="ECO:0000256" key="2">
    <source>
        <dbReference type="ARBA" id="ARBA00022448"/>
    </source>
</evidence>
<evidence type="ECO:0000256" key="10">
    <source>
        <dbReference type="ARBA" id="ARBA00023136"/>
    </source>
</evidence>
<evidence type="ECO:0000259" key="12">
    <source>
        <dbReference type="PROSITE" id="PS50893"/>
    </source>
</evidence>
<keyword evidence="6 13" id="KW-0067">ATP-binding</keyword>
<keyword evidence="7" id="KW-0864">Zinc transport</keyword>
<dbReference type="SMART" id="SM00382">
    <property type="entry name" value="AAA"/>
    <property type="match status" value="1"/>
</dbReference>
<evidence type="ECO:0000256" key="8">
    <source>
        <dbReference type="ARBA" id="ARBA00022967"/>
    </source>
</evidence>
<dbReference type="InterPro" id="IPR003439">
    <property type="entry name" value="ABC_transporter-like_ATP-bd"/>
</dbReference>
<feature type="domain" description="ABC transporter" evidence="12">
    <location>
        <begin position="22"/>
        <end position="237"/>
    </location>
</feature>
<dbReference type="Gene3D" id="3.40.50.300">
    <property type="entry name" value="P-loop containing nucleotide triphosphate hydrolases"/>
    <property type="match status" value="1"/>
</dbReference>
<dbReference type="InterPro" id="IPR027417">
    <property type="entry name" value="P-loop_NTPase"/>
</dbReference>
<comment type="similarity">
    <text evidence="1">Belongs to the ABC transporter superfamily.</text>
</comment>
<comment type="caution">
    <text evidence="13">The sequence shown here is derived from an EMBL/GenBank/DDBJ whole genome shotgun (WGS) entry which is preliminary data.</text>
</comment>
<evidence type="ECO:0000256" key="4">
    <source>
        <dbReference type="ARBA" id="ARBA00022741"/>
    </source>
</evidence>
<keyword evidence="3" id="KW-1003">Cell membrane</keyword>
<keyword evidence="2" id="KW-0813">Transport</keyword>
<evidence type="ECO:0000256" key="7">
    <source>
        <dbReference type="ARBA" id="ARBA00022906"/>
    </source>
</evidence>
<keyword evidence="8" id="KW-1278">Translocase</keyword>
<name>A0A512HHP0_9HYPH</name>
<gene>
    <name evidence="13" type="primary">znuC</name>
    <name evidence="13" type="ORF">RNA01_18910</name>
</gene>
<evidence type="ECO:0000313" key="13">
    <source>
        <dbReference type="EMBL" id="GEO84959.1"/>
    </source>
</evidence>
<organism evidence="13 14">
    <name type="scientific">Ciceribacter naphthalenivorans</name>
    <dbReference type="NCBI Taxonomy" id="1118451"/>
    <lineage>
        <taxon>Bacteria</taxon>
        <taxon>Pseudomonadati</taxon>
        <taxon>Pseudomonadota</taxon>
        <taxon>Alphaproteobacteria</taxon>
        <taxon>Hyphomicrobiales</taxon>
        <taxon>Rhizobiaceae</taxon>
        <taxon>Ciceribacter</taxon>
    </lineage>
</organism>
<dbReference type="GO" id="GO:0005524">
    <property type="term" value="F:ATP binding"/>
    <property type="evidence" value="ECO:0007669"/>
    <property type="project" value="UniProtKB-KW"/>
</dbReference>
<evidence type="ECO:0000256" key="11">
    <source>
        <dbReference type="SAM" id="MobiDB-lite"/>
    </source>
</evidence>
<evidence type="ECO:0000256" key="1">
    <source>
        <dbReference type="ARBA" id="ARBA00005417"/>
    </source>
</evidence>
<accession>A0A512HHP0</accession>
<dbReference type="PANTHER" id="PTHR42734:SF9">
    <property type="entry name" value="ZINC IMPORT ATP-BINDING PROTEIN ZNUC"/>
    <property type="match status" value="1"/>
</dbReference>
<dbReference type="PROSITE" id="PS00211">
    <property type="entry name" value="ABC_TRANSPORTER_1"/>
    <property type="match status" value="1"/>
</dbReference>
<dbReference type="InterPro" id="IPR017871">
    <property type="entry name" value="ABC_transporter-like_CS"/>
</dbReference>
<dbReference type="Pfam" id="PF00005">
    <property type="entry name" value="ABC_tran"/>
    <property type="match status" value="1"/>
</dbReference>
<sequence>MQQQISGADMTSLKSNSETPLVTLADAGVRRNGRWLVRGVDFSVSRGEIVTLIGPNGSGKSTSAKMAIGVLSPDEGRVERKPGLRVAYVPQKLSVDWTMPLTVKRLMTLTVRLNDEEIVAALDAVGISHLAGAEVQHLSGGEFQRALLARAIARKPDLLVLDEPVQGVDFAGEIALYDLITSIRNSTGCGILLISHDLHVVMAETDTVICLNGHVCCRGTPDAVSQSPEYMRLFGAAAGRTLAVYSHHHDHTHLPDGRVRHEDGTITEHCHVGDGHHHEDDHAGHAHSDHGHGAEGHSLDLAGDPAGRHSHEPDGAHAHATDADGNHAHEHGTLDHAHQHSVGGQVQTDGLPKSATPAKEASDV</sequence>
<dbReference type="AlphaFoldDB" id="A0A512HHP0"/>